<evidence type="ECO:0000256" key="5">
    <source>
        <dbReference type="PROSITE-ProRule" id="PRU00221"/>
    </source>
</evidence>
<evidence type="ECO:0000256" key="3">
    <source>
        <dbReference type="ARBA" id="ARBA00022737"/>
    </source>
</evidence>
<keyword evidence="4" id="KW-0539">Nucleus</keyword>
<dbReference type="GO" id="GO:0000462">
    <property type="term" value="P:maturation of SSU-rRNA from tricistronic rRNA transcript (SSU-rRNA, 5.8S rRNA, LSU-rRNA)"/>
    <property type="evidence" value="ECO:0007669"/>
    <property type="project" value="TreeGrafter"/>
</dbReference>
<comment type="subcellular location">
    <subcellularLocation>
        <location evidence="1">Nucleus</location>
        <location evidence="1">Nucleolus</location>
    </subcellularLocation>
</comment>
<dbReference type="GO" id="GO:0032040">
    <property type="term" value="C:small-subunit processome"/>
    <property type="evidence" value="ECO:0007669"/>
    <property type="project" value="TreeGrafter"/>
</dbReference>
<keyword evidence="8" id="KW-1185">Reference proteome</keyword>
<protein>
    <recommendedName>
        <fullName evidence="6">BING4 C-terminal domain-containing protein</fullName>
    </recommendedName>
</protein>
<dbReference type="InterPro" id="IPR001680">
    <property type="entry name" value="WD40_rpt"/>
</dbReference>
<evidence type="ECO:0000256" key="1">
    <source>
        <dbReference type="ARBA" id="ARBA00004604"/>
    </source>
</evidence>
<dbReference type="PROSITE" id="PS50294">
    <property type="entry name" value="WD_REPEATS_REGION"/>
    <property type="match status" value="1"/>
</dbReference>
<dbReference type="SMART" id="SM00320">
    <property type="entry name" value="WD40"/>
    <property type="match status" value="2"/>
</dbReference>
<dbReference type="AlphaFoldDB" id="A0A6A4H9I7"/>
<feature type="domain" description="BING4 C-terminal" evidence="6">
    <location>
        <begin position="294"/>
        <end position="355"/>
    </location>
</feature>
<evidence type="ECO:0000256" key="4">
    <source>
        <dbReference type="ARBA" id="ARBA00023242"/>
    </source>
</evidence>
<keyword evidence="3" id="KW-0677">Repeat</keyword>
<dbReference type="Gene3D" id="2.130.10.10">
    <property type="entry name" value="YVTN repeat-like/Quinoprotein amine dehydrogenase"/>
    <property type="match status" value="1"/>
</dbReference>
<dbReference type="PANTHER" id="PTHR14085">
    <property type="entry name" value="WD-REPEAT PROTEIN BING4"/>
    <property type="match status" value="1"/>
</dbReference>
<reference evidence="7" key="1">
    <citation type="journal article" date="2019" name="Environ. Microbiol.">
        <title>Fungal ecological strategies reflected in gene transcription - a case study of two litter decomposers.</title>
        <authorList>
            <person name="Barbi F."/>
            <person name="Kohler A."/>
            <person name="Barry K."/>
            <person name="Baskaran P."/>
            <person name="Daum C."/>
            <person name="Fauchery L."/>
            <person name="Ihrmark K."/>
            <person name="Kuo A."/>
            <person name="LaButti K."/>
            <person name="Lipzen A."/>
            <person name="Morin E."/>
            <person name="Grigoriev I.V."/>
            <person name="Henrissat B."/>
            <person name="Lindahl B."/>
            <person name="Martin F."/>
        </authorList>
    </citation>
    <scope>NUCLEOTIDE SEQUENCE</scope>
    <source>
        <strain evidence="7">JB14</strain>
    </source>
</reference>
<proteinExistence type="predicted"/>
<dbReference type="InterPro" id="IPR012952">
    <property type="entry name" value="BING4_C_dom"/>
</dbReference>
<dbReference type="Pfam" id="PF00400">
    <property type="entry name" value="WD40"/>
    <property type="match status" value="1"/>
</dbReference>
<evidence type="ECO:0000256" key="2">
    <source>
        <dbReference type="ARBA" id="ARBA00022574"/>
    </source>
</evidence>
<dbReference type="PROSITE" id="PS50082">
    <property type="entry name" value="WD_REPEATS_2"/>
    <property type="match status" value="1"/>
</dbReference>
<dbReference type="Pfam" id="PF08149">
    <property type="entry name" value="BING4CT"/>
    <property type="match status" value="1"/>
</dbReference>
<gene>
    <name evidence="7" type="ORF">BT96DRAFT_998597</name>
</gene>
<evidence type="ECO:0000313" key="8">
    <source>
        <dbReference type="Proteomes" id="UP000799118"/>
    </source>
</evidence>
<dbReference type="InterPro" id="IPR036322">
    <property type="entry name" value="WD40_repeat_dom_sf"/>
</dbReference>
<keyword evidence="2 5" id="KW-0853">WD repeat</keyword>
<dbReference type="OrthoDB" id="10251154at2759"/>
<evidence type="ECO:0000313" key="7">
    <source>
        <dbReference type="EMBL" id="KAE9394393.1"/>
    </source>
</evidence>
<evidence type="ECO:0000259" key="6">
    <source>
        <dbReference type="SMART" id="SM01033"/>
    </source>
</evidence>
<name>A0A6A4H9I7_9AGAR</name>
<sequence length="538" mass="58959">MLEPSRLLFSRRVSIPTCFILVSKLILVFRIQKPLLITDCPVPAAALAPATQLSVSHPNVQRALFMARLTIANIRILRRRIRRTAHGASPIGQGRLFTAAPSSTATQTDCQQSFSQMWNPVRRRSWTAALYAFIYDRDGVEIHKLKAHISPSRLEFLPYHWLLASVGLAGYLKYQDTSTGQLVAEHRTALVLYLGHQNGCVTLWTPNLPHPAVKVLAHLGPVSSVSVDPSEGGRYMATSGKDGSVKVWDCRNWKGAVREWKSEEWWKGRCGGRMEQKGVLAVGSGGTTPLPNAPSPIHPPSHNVLRFAPFQDVLTIGHAQGTSSILVPGAGMAEWILVKVWICMKIQPDMIALDSEFVGSLAPPSKLTTDTIGGFGFLRPTEIPFSRLPRAGEAALAKPLLITDCPVLAAAPAPVTQVSASHPNDSSDYSRLSHRSRSIVHCSFFVDCHRPTPNNPPAECGTQSGDAAVLLRLPLFRTETEAEAEKWIDISSSCCLQNYESFPTEHAKEHDTLPSPTPFPPLLSPHPVAFIYLDRAVL</sequence>
<feature type="repeat" description="WD" evidence="5">
    <location>
        <begin position="215"/>
        <end position="249"/>
    </location>
</feature>
<dbReference type="SUPFAM" id="SSF50978">
    <property type="entry name" value="WD40 repeat-like"/>
    <property type="match status" value="1"/>
</dbReference>
<dbReference type="InterPro" id="IPR040315">
    <property type="entry name" value="WDR46/Utp7"/>
</dbReference>
<dbReference type="GO" id="GO:0030686">
    <property type="term" value="C:90S preribosome"/>
    <property type="evidence" value="ECO:0007669"/>
    <property type="project" value="TreeGrafter"/>
</dbReference>
<dbReference type="PANTHER" id="PTHR14085:SF3">
    <property type="entry name" value="WD REPEAT-CONTAINING PROTEIN 46"/>
    <property type="match status" value="1"/>
</dbReference>
<organism evidence="7 8">
    <name type="scientific">Gymnopus androsaceus JB14</name>
    <dbReference type="NCBI Taxonomy" id="1447944"/>
    <lineage>
        <taxon>Eukaryota</taxon>
        <taxon>Fungi</taxon>
        <taxon>Dikarya</taxon>
        <taxon>Basidiomycota</taxon>
        <taxon>Agaricomycotina</taxon>
        <taxon>Agaricomycetes</taxon>
        <taxon>Agaricomycetidae</taxon>
        <taxon>Agaricales</taxon>
        <taxon>Marasmiineae</taxon>
        <taxon>Omphalotaceae</taxon>
        <taxon>Gymnopus</taxon>
    </lineage>
</organism>
<dbReference type="Proteomes" id="UP000799118">
    <property type="component" value="Unassembled WGS sequence"/>
</dbReference>
<dbReference type="SMART" id="SM01033">
    <property type="entry name" value="BING4CT"/>
    <property type="match status" value="1"/>
</dbReference>
<accession>A0A6A4H9I7</accession>
<dbReference type="InterPro" id="IPR015943">
    <property type="entry name" value="WD40/YVTN_repeat-like_dom_sf"/>
</dbReference>
<dbReference type="EMBL" id="ML769551">
    <property type="protein sequence ID" value="KAE9394393.1"/>
    <property type="molecule type" value="Genomic_DNA"/>
</dbReference>